<dbReference type="EMBL" id="LT634362">
    <property type="protein sequence ID" value="SFZ88528.1"/>
    <property type="molecule type" value="Genomic_DNA"/>
</dbReference>
<feature type="transmembrane region" description="Helical" evidence="10">
    <location>
        <begin position="49"/>
        <end position="67"/>
    </location>
</feature>
<feature type="transmembrane region" description="Helical" evidence="10">
    <location>
        <begin position="363"/>
        <end position="385"/>
    </location>
</feature>
<dbReference type="GO" id="GO:0009401">
    <property type="term" value="P:phosphoenolpyruvate-dependent sugar phosphotransferase system"/>
    <property type="evidence" value="ECO:0007669"/>
    <property type="project" value="UniProtKB-KW"/>
</dbReference>
<evidence type="ECO:0000256" key="3">
    <source>
        <dbReference type="ARBA" id="ARBA00022475"/>
    </source>
</evidence>
<feature type="transmembrane region" description="Helical" evidence="10">
    <location>
        <begin position="140"/>
        <end position="165"/>
    </location>
</feature>
<evidence type="ECO:0000256" key="9">
    <source>
        <dbReference type="SAM" id="MobiDB-lite"/>
    </source>
</evidence>
<name>A0A1K2I9Y3_9LACO</name>
<evidence type="ECO:0000256" key="2">
    <source>
        <dbReference type="ARBA" id="ARBA00022448"/>
    </source>
</evidence>
<feature type="transmembrane region" description="Helical" evidence="10">
    <location>
        <begin position="432"/>
        <end position="450"/>
    </location>
</feature>
<dbReference type="InterPro" id="IPR004703">
    <property type="entry name" value="PTS_sugar-sp_permease"/>
</dbReference>
<sequence>MQTIIHFANLIFKPIIDLGAPPIMLIVLTLIAWAIGVKFSRALEGGIKLAIALTAISDIINLLTTQYQSALNAFVKSTGISLTVTDVGWAPLATITWGSPYTLFFLAIMIIVNLVMLFWNKTNTLDVDIFDIWHMSFTGLMAIFFGANLFVATLLVVFIGVLKILNSDVMKPTFNDLLDNWDNPMTTTHLNYMMNPVIMVFDKLFDKIFPWLDKFDFDAATLNRKIGFWGSRFAIGMYLGIFIGILAQQDIKSIFTLSFTAAVCLELFSLIGSWFIAAVEPLSQGVTDFANKRLGGRKLNVGLDWPFIAGRAEIWAAANVLAPIMLLESLVLPGNKILPLGGIIAMGVTPALLVVTRGRIIRMIVIGAIELPIFLWAGTLSAPFITSTAKSIGALPTGLAKGAQIAASTKEGPLEQFMAIIIGKASKGDMMMLLYAVLAIAAYLALFFWYRHEMKKRNQKYSDDGKEVADDAKLIPDHGAEAAK</sequence>
<dbReference type="PANTHER" id="PTHR37324:SF2">
    <property type="entry name" value="PTS SYSTEM GALACTITOL-SPECIFIC EIIC COMPONENT"/>
    <property type="match status" value="1"/>
</dbReference>
<dbReference type="InterPro" id="IPR013014">
    <property type="entry name" value="PTS_EIIC_2"/>
</dbReference>
<keyword evidence="12" id="KW-0808">Transferase</keyword>
<evidence type="ECO:0000256" key="10">
    <source>
        <dbReference type="SAM" id="Phobius"/>
    </source>
</evidence>
<evidence type="ECO:0000256" key="8">
    <source>
        <dbReference type="ARBA" id="ARBA00023136"/>
    </source>
</evidence>
<dbReference type="GO" id="GO:0005886">
    <property type="term" value="C:plasma membrane"/>
    <property type="evidence" value="ECO:0007669"/>
    <property type="project" value="UniProtKB-SubCell"/>
</dbReference>
<feature type="transmembrane region" description="Helical" evidence="10">
    <location>
        <begin position="226"/>
        <end position="247"/>
    </location>
</feature>
<proteinExistence type="predicted"/>
<keyword evidence="7 10" id="KW-1133">Transmembrane helix</keyword>
<evidence type="ECO:0000256" key="1">
    <source>
        <dbReference type="ARBA" id="ARBA00004651"/>
    </source>
</evidence>
<feature type="domain" description="PTS EIIC type-2" evidence="11">
    <location>
        <begin position="12"/>
        <end position="449"/>
    </location>
</feature>
<feature type="transmembrane region" description="Helical" evidence="10">
    <location>
        <begin position="101"/>
        <end position="119"/>
    </location>
</feature>
<evidence type="ECO:0000256" key="4">
    <source>
        <dbReference type="ARBA" id="ARBA00022597"/>
    </source>
</evidence>
<feature type="transmembrane region" description="Helical" evidence="10">
    <location>
        <begin position="20"/>
        <end position="37"/>
    </location>
</feature>
<dbReference type="InterPro" id="IPR013853">
    <property type="entry name" value="EIIC-GAT"/>
</dbReference>
<feature type="transmembrane region" description="Helical" evidence="10">
    <location>
        <begin position="254"/>
        <end position="277"/>
    </location>
</feature>
<dbReference type="AlphaFoldDB" id="A0A1K2I9Y3"/>
<dbReference type="GO" id="GO:0016740">
    <property type="term" value="F:transferase activity"/>
    <property type="evidence" value="ECO:0007669"/>
    <property type="project" value="UniProtKB-KW"/>
</dbReference>
<evidence type="ECO:0000259" key="11">
    <source>
        <dbReference type="PROSITE" id="PS51104"/>
    </source>
</evidence>
<keyword evidence="5" id="KW-0598">Phosphotransferase system</keyword>
<feature type="region of interest" description="Disordered" evidence="9">
    <location>
        <begin position="461"/>
        <end position="484"/>
    </location>
</feature>
<dbReference type="Pfam" id="PF03611">
    <property type="entry name" value="EIIC-GAT"/>
    <property type="match status" value="1"/>
</dbReference>
<keyword evidence="4" id="KW-0762">Sugar transport</keyword>
<dbReference type="PANTHER" id="PTHR37324">
    <property type="entry name" value="PTS SYSTEM GALACTITOL-SPECIFIC EIIC COMPONENT"/>
    <property type="match status" value="1"/>
</dbReference>
<feature type="transmembrane region" description="Helical" evidence="10">
    <location>
        <begin position="337"/>
        <end position="356"/>
    </location>
</feature>
<accession>A0A1K2I9Y3</accession>
<evidence type="ECO:0000256" key="7">
    <source>
        <dbReference type="ARBA" id="ARBA00022989"/>
    </source>
</evidence>
<dbReference type="PROSITE" id="PS51104">
    <property type="entry name" value="PTS_EIIC_TYPE_2"/>
    <property type="match status" value="1"/>
</dbReference>
<evidence type="ECO:0000256" key="6">
    <source>
        <dbReference type="ARBA" id="ARBA00022692"/>
    </source>
</evidence>
<evidence type="ECO:0000256" key="5">
    <source>
        <dbReference type="ARBA" id="ARBA00022683"/>
    </source>
</evidence>
<organism evidence="12">
    <name type="scientific">Loigolactobacillus rennini</name>
    <dbReference type="NCBI Taxonomy" id="238013"/>
    <lineage>
        <taxon>Bacteria</taxon>
        <taxon>Bacillati</taxon>
        <taxon>Bacillota</taxon>
        <taxon>Bacilli</taxon>
        <taxon>Lactobacillales</taxon>
        <taxon>Lactobacillaceae</taxon>
        <taxon>Loigolactobacillus</taxon>
    </lineage>
</organism>
<dbReference type="GO" id="GO:0015577">
    <property type="term" value="F:galactitol transmembrane transporter activity"/>
    <property type="evidence" value="ECO:0007669"/>
    <property type="project" value="InterPro"/>
</dbReference>
<keyword evidence="6 10" id="KW-0812">Transmembrane</keyword>
<dbReference type="PIRSF" id="PIRSF006304">
    <property type="entry name" value="GatC"/>
    <property type="match status" value="1"/>
</dbReference>
<protein>
    <submittedName>
        <fullName evidence="12">PTS system, galactose-specific IIC component</fullName>
        <ecNumber evidence="12">2.7.1.191</ecNumber>
    </submittedName>
</protein>
<keyword evidence="8 10" id="KW-0472">Membrane</keyword>
<evidence type="ECO:0000313" key="12">
    <source>
        <dbReference type="EMBL" id="SFZ88528.1"/>
    </source>
</evidence>
<gene>
    <name evidence="12" type="ORF">LREN565_1641</name>
</gene>
<comment type="subcellular location">
    <subcellularLocation>
        <location evidence="1">Cell membrane</location>
        <topology evidence="1">Multi-pass membrane protein</topology>
    </subcellularLocation>
</comment>
<keyword evidence="2" id="KW-0813">Transport</keyword>
<reference evidence="12" key="1">
    <citation type="submission" date="2016-11" db="EMBL/GenBank/DDBJ databases">
        <authorList>
            <person name="Jaros S."/>
            <person name="Januszkiewicz K."/>
            <person name="Wedrychowicz H."/>
        </authorList>
    </citation>
    <scope>NUCLEOTIDE SEQUENCE</scope>
    <source>
        <strain evidence="12">ACA-DC 565</strain>
    </source>
</reference>
<keyword evidence="3" id="KW-1003">Cell membrane</keyword>
<dbReference type="EC" id="2.7.1.191" evidence="12"/>